<dbReference type="AlphaFoldDB" id="A0A7S4HIA4"/>
<reference evidence="2" key="1">
    <citation type="submission" date="2021-01" db="EMBL/GenBank/DDBJ databases">
        <authorList>
            <person name="Corre E."/>
            <person name="Pelletier E."/>
            <person name="Niang G."/>
            <person name="Scheremetjew M."/>
            <person name="Finn R."/>
            <person name="Kale V."/>
            <person name="Holt S."/>
            <person name="Cochrane G."/>
            <person name="Meng A."/>
            <person name="Brown T."/>
            <person name="Cohen L."/>
        </authorList>
    </citation>
    <scope>NUCLEOTIDE SEQUENCE</scope>
    <source>
        <strain evidence="2">DIVA3 518/3/11/1/6</strain>
    </source>
</reference>
<sequence length="298" mass="34054">MSQSFGDTEQVFSDAVEEENACLKLAKAFVDGLDDISVLPKELSVSPLQVRNECTSTIIKGGGTGGNADIFLQSVKQNVNTKSEQNSLYHIRYASVGSEDEPKITESDKKLDTASSKQRQAFLVRIFSLFELYLRNSTKPRDQRLWKTRKSFKKEITKWVQPLIVSMDSPNSSTPTQHFRRFLLNLPALFDNNKKLQPFFQFLLIEFEIEDEEAPPPVIVTETPEKKAVEMERKQQILAKRKRTSAALTQKKLNSLGGSRSFYHSGSLLRQVVVKRKTSRRRDLEVDAPEPPTKRRRF</sequence>
<feature type="region of interest" description="Disordered" evidence="1">
    <location>
        <begin position="275"/>
        <end position="298"/>
    </location>
</feature>
<accession>A0A7S4HIA4</accession>
<evidence type="ECO:0000256" key="1">
    <source>
        <dbReference type="SAM" id="MobiDB-lite"/>
    </source>
</evidence>
<evidence type="ECO:0000313" key="2">
    <source>
        <dbReference type="EMBL" id="CAE2200007.1"/>
    </source>
</evidence>
<protein>
    <submittedName>
        <fullName evidence="2">Uncharacterized protein</fullName>
    </submittedName>
</protein>
<organism evidence="2">
    <name type="scientific">Vannella robusta</name>
    <dbReference type="NCBI Taxonomy" id="1487602"/>
    <lineage>
        <taxon>Eukaryota</taxon>
        <taxon>Amoebozoa</taxon>
        <taxon>Discosea</taxon>
        <taxon>Flabellinia</taxon>
        <taxon>Vannellidae</taxon>
        <taxon>Vannella</taxon>
    </lineage>
</organism>
<dbReference type="EMBL" id="HBKP01001095">
    <property type="protein sequence ID" value="CAE2200007.1"/>
    <property type="molecule type" value="Transcribed_RNA"/>
</dbReference>
<gene>
    <name evidence="2" type="ORF">VSP0166_LOCUS771</name>
</gene>
<name>A0A7S4HIA4_9EUKA</name>
<proteinExistence type="predicted"/>